<gene>
    <name evidence="2" type="ORF">V5799_010661</name>
</gene>
<dbReference type="PRINTS" id="PR00180">
    <property type="entry name" value="CRETINALDHBP"/>
</dbReference>
<dbReference type="PANTHER" id="PTHR10174">
    <property type="entry name" value="ALPHA-TOCOPHEROL TRANSFER PROTEIN-RELATED"/>
    <property type="match status" value="1"/>
</dbReference>
<sequence length="269" mass="30660">MTGIDKTEHPEVEKKYLEQLRHLLKEEAGLRAAPSDDALLMFLRGRKYNVRKALKTIRNYFRVRRDMPEYFDNLTPSSIPYQKVFYDNKLIMHATERDPEGRAVGILKLGSWSTDICTMDNLVRCLLLAAECSLLEADAQVRGVVGVIDLQGLGAHHLMHLTPWFVRRIITIAQDALPAKIKGIYVVNTPAIAEVAISFLQFFLPSKLKSRLHFTGGDLSELHGVIPSELIPKNCCGTQEDFDFHRQENSFLEKTGHFDNMRQCGYSRK</sequence>
<reference evidence="2 3" key="1">
    <citation type="journal article" date="2023" name="Arcadia Sci">
        <title>De novo assembly of a long-read Amblyomma americanum tick genome.</title>
        <authorList>
            <person name="Chou S."/>
            <person name="Poskanzer K.E."/>
            <person name="Rollins M."/>
            <person name="Thuy-Boun P.S."/>
        </authorList>
    </citation>
    <scope>NUCLEOTIDE SEQUENCE [LARGE SCALE GENOMIC DNA]</scope>
    <source>
        <strain evidence="2">F_SG_1</strain>
        <tissue evidence="2">Salivary glands</tissue>
    </source>
</reference>
<evidence type="ECO:0000313" key="2">
    <source>
        <dbReference type="EMBL" id="KAK8774809.1"/>
    </source>
</evidence>
<evidence type="ECO:0000259" key="1">
    <source>
        <dbReference type="PROSITE" id="PS50191"/>
    </source>
</evidence>
<dbReference type="InterPro" id="IPR036273">
    <property type="entry name" value="CRAL/TRIO_N_dom_sf"/>
</dbReference>
<dbReference type="Proteomes" id="UP001321473">
    <property type="component" value="Unassembled WGS sequence"/>
</dbReference>
<keyword evidence="3" id="KW-1185">Reference proteome</keyword>
<protein>
    <recommendedName>
        <fullName evidence="1">CRAL-TRIO domain-containing protein</fullName>
    </recommendedName>
</protein>
<dbReference type="SMART" id="SM00516">
    <property type="entry name" value="SEC14"/>
    <property type="match status" value="1"/>
</dbReference>
<comment type="caution">
    <text evidence="2">The sequence shown here is derived from an EMBL/GenBank/DDBJ whole genome shotgun (WGS) entry which is preliminary data.</text>
</comment>
<dbReference type="GO" id="GO:0016020">
    <property type="term" value="C:membrane"/>
    <property type="evidence" value="ECO:0007669"/>
    <property type="project" value="TreeGrafter"/>
</dbReference>
<dbReference type="InterPro" id="IPR011074">
    <property type="entry name" value="CRAL/TRIO_N_dom"/>
</dbReference>
<accession>A0AAQ4EJ15</accession>
<dbReference type="Pfam" id="PF00650">
    <property type="entry name" value="CRAL_TRIO"/>
    <property type="match status" value="1"/>
</dbReference>
<dbReference type="Gene3D" id="1.10.8.20">
    <property type="entry name" value="N-terminal domain of phosphatidylinositol transfer protein sec14p"/>
    <property type="match status" value="1"/>
</dbReference>
<dbReference type="GO" id="GO:1902936">
    <property type="term" value="F:phosphatidylinositol bisphosphate binding"/>
    <property type="evidence" value="ECO:0007669"/>
    <property type="project" value="TreeGrafter"/>
</dbReference>
<dbReference type="Gene3D" id="3.40.525.10">
    <property type="entry name" value="CRAL-TRIO lipid binding domain"/>
    <property type="match status" value="1"/>
</dbReference>
<dbReference type="SUPFAM" id="SSF52087">
    <property type="entry name" value="CRAL/TRIO domain"/>
    <property type="match status" value="1"/>
</dbReference>
<dbReference type="PROSITE" id="PS50191">
    <property type="entry name" value="CRAL_TRIO"/>
    <property type="match status" value="1"/>
</dbReference>
<dbReference type="AlphaFoldDB" id="A0AAQ4EJ15"/>
<evidence type="ECO:0000313" key="3">
    <source>
        <dbReference type="Proteomes" id="UP001321473"/>
    </source>
</evidence>
<dbReference type="PANTHER" id="PTHR10174:SF130">
    <property type="entry name" value="ALPHA-TOCOPHEROL TRANSFER PROTEIN-LIKE"/>
    <property type="match status" value="1"/>
</dbReference>
<name>A0AAQ4EJ15_AMBAM</name>
<dbReference type="EMBL" id="JARKHS020014979">
    <property type="protein sequence ID" value="KAK8774809.1"/>
    <property type="molecule type" value="Genomic_DNA"/>
</dbReference>
<dbReference type="InterPro" id="IPR036865">
    <property type="entry name" value="CRAL-TRIO_dom_sf"/>
</dbReference>
<dbReference type="SMART" id="SM01100">
    <property type="entry name" value="CRAL_TRIO_N"/>
    <property type="match status" value="1"/>
</dbReference>
<organism evidence="2 3">
    <name type="scientific">Amblyomma americanum</name>
    <name type="common">Lone star tick</name>
    <dbReference type="NCBI Taxonomy" id="6943"/>
    <lineage>
        <taxon>Eukaryota</taxon>
        <taxon>Metazoa</taxon>
        <taxon>Ecdysozoa</taxon>
        <taxon>Arthropoda</taxon>
        <taxon>Chelicerata</taxon>
        <taxon>Arachnida</taxon>
        <taxon>Acari</taxon>
        <taxon>Parasitiformes</taxon>
        <taxon>Ixodida</taxon>
        <taxon>Ixodoidea</taxon>
        <taxon>Ixodidae</taxon>
        <taxon>Amblyomminae</taxon>
        <taxon>Amblyomma</taxon>
    </lineage>
</organism>
<feature type="domain" description="CRAL-TRIO" evidence="1">
    <location>
        <begin position="78"/>
        <end position="243"/>
    </location>
</feature>
<dbReference type="InterPro" id="IPR001251">
    <property type="entry name" value="CRAL-TRIO_dom"/>
</dbReference>
<dbReference type="Gene3D" id="1.20.5.1200">
    <property type="entry name" value="Alpha-tocopherol transfer"/>
    <property type="match status" value="1"/>
</dbReference>
<dbReference type="CDD" id="cd00170">
    <property type="entry name" value="SEC14"/>
    <property type="match status" value="1"/>
</dbReference>
<proteinExistence type="predicted"/>
<dbReference type="SUPFAM" id="SSF46938">
    <property type="entry name" value="CRAL/TRIO N-terminal domain"/>
    <property type="match status" value="1"/>
</dbReference>